<reference evidence="3 4" key="1">
    <citation type="journal article" date="2013" name="Curr. Biol.">
        <title>The Genome of the Foraminiferan Reticulomyxa filosa.</title>
        <authorList>
            <person name="Glockner G."/>
            <person name="Hulsmann N."/>
            <person name="Schleicher M."/>
            <person name="Noegel A.A."/>
            <person name="Eichinger L."/>
            <person name="Gallinger C."/>
            <person name="Pawlowski J."/>
            <person name="Sierra R."/>
            <person name="Euteneuer U."/>
            <person name="Pillet L."/>
            <person name="Moustafa A."/>
            <person name="Platzer M."/>
            <person name="Groth M."/>
            <person name="Szafranski K."/>
            <person name="Schliwa M."/>
        </authorList>
    </citation>
    <scope>NUCLEOTIDE SEQUENCE [LARGE SCALE GENOMIC DNA]</scope>
</reference>
<protein>
    <submittedName>
        <fullName evidence="3">Tyrosyl-DNA phosphodiesterase</fullName>
    </submittedName>
</protein>
<keyword evidence="1" id="KW-0472">Membrane</keyword>
<feature type="transmembrane region" description="Helical" evidence="1">
    <location>
        <begin position="51"/>
        <end position="73"/>
    </location>
</feature>
<evidence type="ECO:0000256" key="1">
    <source>
        <dbReference type="SAM" id="Phobius"/>
    </source>
</evidence>
<organism evidence="3 4">
    <name type="scientific">Reticulomyxa filosa</name>
    <dbReference type="NCBI Taxonomy" id="46433"/>
    <lineage>
        <taxon>Eukaryota</taxon>
        <taxon>Sar</taxon>
        <taxon>Rhizaria</taxon>
        <taxon>Retaria</taxon>
        <taxon>Foraminifera</taxon>
        <taxon>Monothalamids</taxon>
        <taxon>Reticulomyxidae</taxon>
        <taxon>Reticulomyxa</taxon>
    </lineage>
</organism>
<keyword evidence="1" id="KW-1133">Transmembrane helix</keyword>
<feature type="domain" description="PBZ-type" evidence="2">
    <location>
        <begin position="109"/>
        <end position="133"/>
    </location>
</feature>
<evidence type="ECO:0000313" key="4">
    <source>
        <dbReference type="Proteomes" id="UP000023152"/>
    </source>
</evidence>
<dbReference type="AlphaFoldDB" id="X6MA56"/>
<dbReference type="EMBL" id="ASPP01023401">
    <property type="protein sequence ID" value="ETO10546.1"/>
    <property type="molecule type" value="Genomic_DNA"/>
</dbReference>
<keyword evidence="1" id="KW-0812">Transmembrane</keyword>
<dbReference type="OrthoDB" id="10256774at2759"/>
<evidence type="ECO:0000259" key="2">
    <source>
        <dbReference type="Pfam" id="PF10283"/>
    </source>
</evidence>
<sequence length="136" mass="16266">MCVLYFSYHTNEGKNYDSEKDRREYYSDDLLEEEELLEEQEMKELLAEHRLVSFLFLILFQSTTTTTIATIINKEHNAYGKRRLTRENTLLPPEKKIKRDGIKTVLPDRPLCQFGAGCYRKNANHFEEFFHPWIQK</sequence>
<proteinExistence type="predicted"/>
<evidence type="ECO:0000313" key="3">
    <source>
        <dbReference type="EMBL" id="ETO10546.1"/>
    </source>
</evidence>
<keyword evidence="4" id="KW-1185">Reference proteome</keyword>
<dbReference type="InterPro" id="IPR019406">
    <property type="entry name" value="APLF_PBZ"/>
</dbReference>
<name>X6MA56_RETFI</name>
<dbReference type="Proteomes" id="UP000023152">
    <property type="component" value="Unassembled WGS sequence"/>
</dbReference>
<dbReference type="Pfam" id="PF10283">
    <property type="entry name" value="zf-CCHH"/>
    <property type="match status" value="1"/>
</dbReference>
<gene>
    <name evidence="3" type="ORF">RFI_26830</name>
</gene>
<accession>X6MA56</accession>
<comment type="caution">
    <text evidence="3">The sequence shown here is derived from an EMBL/GenBank/DDBJ whole genome shotgun (WGS) entry which is preliminary data.</text>
</comment>